<name>A0A0N5A5N5_PARTI</name>
<proteinExistence type="predicted"/>
<evidence type="ECO:0000313" key="1">
    <source>
        <dbReference type="Proteomes" id="UP000038045"/>
    </source>
</evidence>
<sequence>MLYEVKGWTYCWSTHVSINLELNFSASVTKSANIHDIYVYERETFGWQTNIYEIYSLNTDQKTPTNWTITTTGPITLWAGFSLFGEIRYKALRKNGFDQLVLCEDSMRFNIPDHCTSCRRNPPKCVGSIDLDKKISKIDIKK</sequence>
<dbReference type="Proteomes" id="UP000038045">
    <property type="component" value="Unplaced"/>
</dbReference>
<evidence type="ECO:0000313" key="2">
    <source>
        <dbReference type="WBParaSite" id="PTRK_0001701900.1"/>
    </source>
</evidence>
<dbReference type="WBParaSite" id="PTRK_0001701900.1">
    <property type="protein sequence ID" value="PTRK_0001701900.1"/>
    <property type="gene ID" value="PTRK_0001701900"/>
</dbReference>
<protein>
    <submittedName>
        <fullName evidence="2">Uncharacterized protein</fullName>
    </submittedName>
</protein>
<keyword evidence="1" id="KW-1185">Reference proteome</keyword>
<organism evidence="1 2">
    <name type="scientific">Parastrongyloides trichosuri</name>
    <name type="common">Possum-specific nematode worm</name>
    <dbReference type="NCBI Taxonomy" id="131310"/>
    <lineage>
        <taxon>Eukaryota</taxon>
        <taxon>Metazoa</taxon>
        <taxon>Ecdysozoa</taxon>
        <taxon>Nematoda</taxon>
        <taxon>Chromadorea</taxon>
        <taxon>Rhabditida</taxon>
        <taxon>Tylenchina</taxon>
        <taxon>Panagrolaimomorpha</taxon>
        <taxon>Strongyloidoidea</taxon>
        <taxon>Strongyloididae</taxon>
        <taxon>Parastrongyloides</taxon>
    </lineage>
</organism>
<dbReference type="AlphaFoldDB" id="A0A0N5A5N5"/>
<reference evidence="2" key="1">
    <citation type="submission" date="2017-02" db="UniProtKB">
        <authorList>
            <consortium name="WormBaseParasite"/>
        </authorList>
    </citation>
    <scope>IDENTIFICATION</scope>
</reference>
<accession>A0A0N5A5N5</accession>